<gene>
    <name evidence="6" type="ORF">F1D05_05380</name>
</gene>
<sequence>MALLYEQISSHVLDEIRRGVLGPGDRVASEMELAAQFEVSRITSKRALEVLREAGLIERIRGKGSFVVRRLPDLDRISVPLKGRLPLRPARPYGVPGSIALVVPDVSESYGLELLCAIEERCAEQGANLILRRTGGRQTDEEQAIEALVALDDVDGLIVFPVHGDFYNASLLRQVLDGYPVVLVDRHLSGIPVSAVHTDNVAASRALTERLLELGHRHIAFVSPPPLNTSSIEDRLEGFRSAFADREPGSYQAYQLTDLRSTLPGSFTPESVSSDLALIREFRAKVPEVTAYVACEYNLARILDRALGQPRDQVISCFDSPGDPIAGPPYLHVRQNQREMGRQAVDLLFAQLRGESVPKLSIVPFELIDAHYN</sequence>
<dbReference type="Gene3D" id="1.10.10.10">
    <property type="entry name" value="Winged helix-like DNA-binding domain superfamily/Winged helix DNA-binding domain"/>
    <property type="match status" value="1"/>
</dbReference>
<protein>
    <submittedName>
        <fullName evidence="6">GntR family transcriptional regulator</fullName>
    </submittedName>
</protein>
<keyword evidence="1" id="KW-0678">Repressor</keyword>
<evidence type="ECO:0000313" key="7">
    <source>
        <dbReference type="Proteomes" id="UP000515563"/>
    </source>
</evidence>
<reference evidence="6 7" key="2">
    <citation type="journal article" date="2020" name="Microbiol. Resour. Announc.">
        <title>Antarctic desert soil bacteria exhibit high novel natural product potential, evaluated through long-read genome sequencing and comparative genomics.</title>
        <authorList>
            <person name="Benaud N."/>
            <person name="Edwards R.J."/>
            <person name="Amos T.G."/>
            <person name="D'Agostino P.M."/>
            <person name="Gutierrez-Chavez C."/>
            <person name="Montgomery K."/>
            <person name="Nicetic I."/>
            <person name="Ferrari B.C."/>
        </authorList>
    </citation>
    <scope>NUCLEOTIDE SEQUENCE [LARGE SCALE GENOMIC DNA]</scope>
    <source>
        <strain evidence="6 7">SPB151</strain>
    </source>
</reference>
<evidence type="ECO:0000313" key="6">
    <source>
        <dbReference type="EMBL" id="QNE17451.1"/>
    </source>
</evidence>
<keyword evidence="3" id="KW-0238">DNA-binding</keyword>
<dbReference type="PRINTS" id="PR00035">
    <property type="entry name" value="HTHGNTR"/>
</dbReference>
<evidence type="ECO:0000256" key="4">
    <source>
        <dbReference type="ARBA" id="ARBA00023163"/>
    </source>
</evidence>
<accession>A0A7G6WTY6</accession>
<feature type="domain" description="HTH gntR-type" evidence="5">
    <location>
        <begin position="2"/>
        <end position="70"/>
    </location>
</feature>
<dbReference type="GO" id="GO:0000976">
    <property type="term" value="F:transcription cis-regulatory region binding"/>
    <property type="evidence" value="ECO:0007669"/>
    <property type="project" value="TreeGrafter"/>
</dbReference>
<dbReference type="InterPro" id="IPR028082">
    <property type="entry name" value="Peripla_BP_I"/>
</dbReference>
<dbReference type="SUPFAM" id="SSF53822">
    <property type="entry name" value="Periplasmic binding protein-like I"/>
    <property type="match status" value="1"/>
</dbReference>
<dbReference type="SUPFAM" id="SSF46785">
    <property type="entry name" value="Winged helix' DNA-binding domain"/>
    <property type="match status" value="1"/>
</dbReference>
<evidence type="ECO:0000259" key="5">
    <source>
        <dbReference type="PROSITE" id="PS50949"/>
    </source>
</evidence>
<dbReference type="CDD" id="cd06267">
    <property type="entry name" value="PBP1_LacI_sugar_binding-like"/>
    <property type="match status" value="1"/>
</dbReference>
<dbReference type="InterPro" id="IPR036390">
    <property type="entry name" value="WH_DNA-bd_sf"/>
</dbReference>
<dbReference type="CDD" id="cd07377">
    <property type="entry name" value="WHTH_GntR"/>
    <property type="match status" value="1"/>
</dbReference>
<evidence type="ECO:0000256" key="2">
    <source>
        <dbReference type="ARBA" id="ARBA00023015"/>
    </source>
</evidence>
<dbReference type="PROSITE" id="PS50949">
    <property type="entry name" value="HTH_GNTR"/>
    <property type="match status" value="1"/>
</dbReference>
<reference evidence="7" key="1">
    <citation type="submission" date="2019-09" db="EMBL/GenBank/DDBJ databases">
        <title>Antimicrobial potential of Antarctic Bacteria.</title>
        <authorList>
            <person name="Benaud N."/>
            <person name="Edwards R.J."/>
            <person name="Ferrari B.C."/>
        </authorList>
    </citation>
    <scope>NUCLEOTIDE SEQUENCE [LARGE SCALE GENOMIC DNA]</scope>
    <source>
        <strain evidence="7">SPB151</strain>
    </source>
</reference>
<dbReference type="PANTHER" id="PTHR30146">
    <property type="entry name" value="LACI-RELATED TRANSCRIPTIONAL REPRESSOR"/>
    <property type="match status" value="1"/>
</dbReference>
<dbReference type="Proteomes" id="UP000515563">
    <property type="component" value="Chromosome"/>
</dbReference>
<dbReference type="SMART" id="SM00345">
    <property type="entry name" value="HTH_GNTR"/>
    <property type="match status" value="1"/>
</dbReference>
<dbReference type="Gene3D" id="3.40.50.2300">
    <property type="match status" value="2"/>
</dbReference>
<dbReference type="GO" id="GO:0003700">
    <property type="term" value="F:DNA-binding transcription factor activity"/>
    <property type="evidence" value="ECO:0007669"/>
    <property type="project" value="InterPro"/>
</dbReference>
<organism evidence="6 7">
    <name type="scientific">Kribbella qitaiheensis</name>
    <dbReference type="NCBI Taxonomy" id="1544730"/>
    <lineage>
        <taxon>Bacteria</taxon>
        <taxon>Bacillati</taxon>
        <taxon>Actinomycetota</taxon>
        <taxon>Actinomycetes</taxon>
        <taxon>Propionibacteriales</taxon>
        <taxon>Kribbellaceae</taxon>
        <taxon>Kribbella</taxon>
    </lineage>
</organism>
<evidence type="ECO:0000256" key="1">
    <source>
        <dbReference type="ARBA" id="ARBA00022491"/>
    </source>
</evidence>
<keyword evidence="2" id="KW-0805">Transcription regulation</keyword>
<dbReference type="InterPro" id="IPR000524">
    <property type="entry name" value="Tscrpt_reg_HTH_GntR"/>
</dbReference>
<proteinExistence type="predicted"/>
<dbReference type="InterPro" id="IPR025997">
    <property type="entry name" value="SBP_2_dom"/>
</dbReference>
<evidence type="ECO:0000256" key="3">
    <source>
        <dbReference type="ARBA" id="ARBA00023125"/>
    </source>
</evidence>
<dbReference type="EMBL" id="CP043661">
    <property type="protein sequence ID" value="QNE17451.1"/>
    <property type="molecule type" value="Genomic_DNA"/>
</dbReference>
<dbReference type="RefSeq" id="WP_185446283.1">
    <property type="nucleotide sequence ID" value="NZ_CP043661.1"/>
</dbReference>
<dbReference type="Pfam" id="PF00392">
    <property type="entry name" value="GntR"/>
    <property type="match status" value="1"/>
</dbReference>
<dbReference type="AlphaFoldDB" id="A0A7G6WTY6"/>
<keyword evidence="4" id="KW-0804">Transcription</keyword>
<dbReference type="PANTHER" id="PTHR30146:SF95">
    <property type="entry name" value="RIBOSE OPERON REPRESSOR"/>
    <property type="match status" value="1"/>
</dbReference>
<keyword evidence="7" id="KW-1185">Reference proteome</keyword>
<dbReference type="Pfam" id="PF13407">
    <property type="entry name" value="Peripla_BP_4"/>
    <property type="match status" value="1"/>
</dbReference>
<name>A0A7G6WTY6_9ACTN</name>
<dbReference type="KEGG" id="kqi:F1D05_05380"/>
<dbReference type="InterPro" id="IPR036388">
    <property type="entry name" value="WH-like_DNA-bd_sf"/>
</dbReference>